<dbReference type="RefSeq" id="WP_189446596.1">
    <property type="nucleotide sequence ID" value="NZ_BMXY01000001.1"/>
</dbReference>
<feature type="domain" description="M23ase beta-sheet core" evidence="2">
    <location>
        <begin position="184"/>
        <end position="284"/>
    </location>
</feature>
<evidence type="ECO:0000313" key="5">
    <source>
        <dbReference type="Proteomes" id="UP000643403"/>
    </source>
</evidence>
<evidence type="ECO:0000259" key="2">
    <source>
        <dbReference type="Pfam" id="PF01551"/>
    </source>
</evidence>
<keyword evidence="5" id="KW-1185">Reference proteome</keyword>
<feature type="domain" description="DUF4124" evidence="3">
    <location>
        <begin position="15"/>
        <end position="66"/>
    </location>
</feature>
<name>A0ABQ3BPP9_9GAMM</name>
<protein>
    <recommendedName>
        <fullName evidence="6">Murein DD-endopeptidase MepM and murein hydrolase activator NlpD, contain LysM domain</fullName>
    </recommendedName>
</protein>
<dbReference type="InterPro" id="IPR025392">
    <property type="entry name" value="DUF4124"/>
</dbReference>
<comment type="caution">
    <text evidence="4">The sequence shown here is derived from an EMBL/GenBank/DDBJ whole genome shotgun (WGS) entry which is preliminary data.</text>
</comment>
<gene>
    <name evidence="4" type="ORF">GCM10008101_03360</name>
</gene>
<dbReference type="CDD" id="cd12797">
    <property type="entry name" value="M23_peptidase"/>
    <property type="match status" value="1"/>
</dbReference>
<dbReference type="Pfam" id="PF01551">
    <property type="entry name" value="Peptidase_M23"/>
    <property type="match status" value="1"/>
</dbReference>
<evidence type="ECO:0000256" key="1">
    <source>
        <dbReference type="SAM" id="SignalP"/>
    </source>
</evidence>
<reference evidence="5" key="1">
    <citation type="journal article" date="2019" name="Int. J. Syst. Evol. Microbiol.">
        <title>The Global Catalogue of Microorganisms (GCM) 10K type strain sequencing project: providing services to taxonomists for standard genome sequencing and annotation.</title>
        <authorList>
            <consortium name="The Broad Institute Genomics Platform"/>
            <consortium name="The Broad Institute Genome Sequencing Center for Infectious Disease"/>
            <person name="Wu L."/>
            <person name="Ma J."/>
        </authorList>
    </citation>
    <scope>NUCLEOTIDE SEQUENCE [LARGE SCALE GENOMIC DNA]</scope>
    <source>
        <strain evidence="5">KCTC 22558</strain>
    </source>
</reference>
<feature type="signal peptide" evidence="1">
    <location>
        <begin position="1"/>
        <end position="23"/>
    </location>
</feature>
<dbReference type="EMBL" id="BMXY01000001">
    <property type="protein sequence ID" value="GGZ53546.1"/>
    <property type="molecule type" value="Genomic_DNA"/>
</dbReference>
<dbReference type="Proteomes" id="UP000643403">
    <property type="component" value="Unassembled WGS sequence"/>
</dbReference>
<dbReference type="PANTHER" id="PTHR21666">
    <property type="entry name" value="PEPTIDASE-RELATED"/>
    <property type="match status" value="1"/>
</dbReference>
<organism evidence="4 5">
    <name type="scientific">Cognatilysobacter xinjiangensis</name>
    <dbReference type="NCBI Taxonomy" id="546892"/>
    <lineage>
        <taxon>Bacteria</taxon>
        <taxon>Pseudomonadati</taxon>
        <taxon>Pseudomonadota</taxon>
        <taxon>Gammaproteobacteria</taxon>
        <taxon>Lysobacterales</taxon>
        <taxon>Lysobacteraceae</taxon>
        <taxon>Cognatilysobacter</taxon>
    </lineage>
</organism>
<accession>A0ABQ3BPP9</accession>
<evidence type="ECO:0000259" key="3">
    <source>
        <dbReference type="Pfam" id="PF13511"/>
    </source>
</evidence>
<keyword evidence="1" id="KW-0732">Signal</keyword>
<dbReference type="SUPFAM" id="SSF51261">
    <property type="entry name" value="Duplicated hybrid motif"/>
    <property type="match status" value="1"/>
</dbReference>
<dbReference type="PANTHER" id="PTHR21666:SF294">
    <property type="entry name" value="PEPTIDASE M23"/>
    <property type="match status" value="1"/>
</dbReference>
<feature type="chain" id="PRO_5047287182" description="Murein DD-endopeptidase MepM and murein hydrolase activator NlpD, contain LysM domain" evidence="1">
    <location>
        <begin position="24"/>
        <end position="308"/>
    </location>
</feature>
<dbReference type="Gene3D" id="2.70.70.10">
    <property type="entry name" value="Glucose Permease (Domain IIA)"/>
    <property type="match status" value="1"/>
</dbReference>
<dbReference type="InterPro" id="IPR016047">
    <property type="entry name" value="M23ase_b-sheet_dom"/>
</dbReference>
<evidence type="ECO:0008006" key="6">
    <source>
        <dbReference type="Google" id="ProtNLM"/>
    </source>
</evidence>
<dbReference type="InterPro" id="IPR050570">
    <property type="entry name" value="Cell_wall_metabolism_enzyme"/>
</dbReference>
<dbReference type="InterPro" id="IPR011055">
    <property type="entry name" value="Dup_hybrid_motif"/>
</dbReference>
<dbReference type="Pfam" id="PF13511">
    <property type="entry name" value="DUF4124"/>
    <property type="match status" value="1"/>
</dbReference>
<proteinExistence type="predicted"/>
<evidence type="ECO:0000313" key="4">
    <source>
        <dbReference type="EMBL" id="GGZ53546.1"/>
    </source>
</evidence>
<sequence length="308" mass="33341">MSRRFARFALAALVALAVLPAVRAGKVYRWVDAKGVVHYGDHVPQDDAATAPARVDVVPVSAEPTAIATLRTQASGHGFQAIAENRLAGPIEVRMDFSRARNVRGNPDLPVRAVVPALRGAVVSYIDSVDLSQPGDFELRMDVVPGDPRARPQDVEYVLPLQMAGWRIDQGFGGSFSHDDEQNRYALDLAAPIGTPVLAARDGVVMQVESDFARAGLNRERYAGRANMVRILHDDGTMGLYAHLDVAGVRVRNGERVRAGRVIARSGNTGFTTGPHLHFAVQVNRGMRLESIRFRMRGPQGPLNLGGG</sequence>